<evidence type="ECO:0000313" key="2">
    <source>
        <dbReference type="Proteomes" id="UP001527925"/>
    </source>
</evidence>
<comment type="caution">
    <text evidence="1">The sequence shown here is derived from an EMBL/GenBank/DDBJ whole genome shotgun (WGS) entry which is preliminary data.</text>
</comment>
<dbReference type="PANTHER" id="PTHR39218">
    <property type="entry name" value="OXIDOREDUCTASE 14 KDA SUBUNIT, PUTATIVE (AFU_ORTHOLOGUE AFUA_1G12110)-RELATED"/>
    <property type="match status" value="1"/>
</dbReference>
<dbReference type="Pfam" id="PF06374">
    <property type="entry name" value="NDUF_C2"/>
    <property type="match status" value="1"/>
</dbReference>
<evidence type="ECO:0008006" key="3">
    <source>
        <dbReference type="Google" id="ProtNLM"/>
    </source>
</evidence>
<protein>
    <recommendedName>
        <fullName evidence="3">NADH-ubiquinone oxidoreductase 14 kDa subunit</fullName>
    </recommendedName>
</protein>
<gene>
    <name evidence="1" type="ORF">HK105_202959</name>
</gene>
<dbReference type="PANTHER" id="PTHR39218:SF1">
    <property type="entry name" value="OXIDOREDUCTASE 14 KDA SUBUNIT, PUTATIVE (AFU_ORTHOLOGUE AFUA_1G12110)-RELATED"/>
    <property type="match status" value="1"/>
</dbReference>
<dbReference type="EMBL" id="JADGIZ020000011">
    <property type="protein sequence ID" value="KAL2917295.1"/>
    <property type="molecule type" value="Genomic_DNA"/>
</dbReference>
<accession>A0ABR4NCR0</accession>
<keyword evidence="2" id="KW-1185">Reference proteome</keyword>
<name>A0ABR4NCR0_9FUNG</name>
<reference evidence="1 2" key="1">
    <citation type="submission" date="2023-09" db="EMBL/GenBank/DDBJ databases">
        <title>Pangenome analysis of Batrachochytrium dendrobatidis and related Chytrids.</title>
        <authorList>
            <person name="Yacoub M.N."/>
            <person name="Stajich J.E."/>
            <person name="James T.Y."/>
        </authorList>
    </citation>
    <scope>NUCLEOTIDE SEQUENCE [LARGE SCALE GENOMIC DNA]</scope>
    <source>
        <strain evidence="1 2">JEL0888</strain>
    </source>
</reference>
<dbReference type="Proteomes" id="UP001527925">
    <property type="component" value="Unassembled WGS sequence"/>
</dbReference>
<sequence length="93" mass="10450">MILLPTKAIDIEPTATETALHVATWGAAGFAVHTWANGIRMRPLMSAPHLHVLFTLGGAAFGVFMHRFEQSRLQMLKAQRDILVKRRMERALE</sequence>
<evidence type="ECO:0000313" key="1">
    <source>
        <dbReference type="EMBL" id="KAL2917295.1"/>
    </source>
</evidence>
<dbReference type="InterPro" id="IPR009423">
    <property type="entry name" value="NDUC2"/>
</dbReference>
<proteinExistence type="predicted"/>
<organism evidence="1 2">
    <name type="scientific">Polyrhizophydium stewartii</name>
    <dbReference type="NCBI Taxonomy" id="2732419"/>
    <lineage>
        <taxon>Eukaryota</taxon>
        <taxon>Fungi</taxon>
        <taxon>Fungi incertae sedis</taxon>
        <taxon>Chytridiomycota</taxon>
        <taxon>Chytridiomycota incertae sedis</taxon>
        <taxon>Chytridiomycetes</taxon>
        <taxon>Rhizophydiales</taxon>
        <taxon>Rhizophydiales incertae sedis</taxon>
        <taxon>Polyrhizophydium</taxon>
    </lineage>
</organism>